<dbReference type="SFLD" id="SFLDS00005">
    <property type="entry name" value="Isoprenoid_Synthase_Type_I"/>
    <property type="match status" value="1"/>
</dbReference>
<keyword evidence="5" id="KW-0808">Transferase</keyword>
<reference evidence="7" key="1">
    <citation type="submission" date="2025-08" db="UniProtKB">
        <authorList>
            <consortium name="RefSeq"/>
        </authorList>
    </citation>
    <scope>IDENTIFICATION</scope>
</reference>
<dbReference type="OrthoDB" id="6921389at2759"/>
<dbReference type="CDD" id="cd00685">
    <property type="entry name" value="Trans_IPPS_HT"/>
    <property type="match status" value="1"/>
</dbReference>
<accession>A0A1U8AJG4</accession>
<evidence type="ECO:0000313" key="7">
    <source>
        <dbReference type="RefSeq" id="XP_010266070.1"/>
    </source>
</evidence>
<proteinExistence type="inferred from homology"/>
<dbReference type="InterPro" id="IPR000092">
    <property type="entry name" value="Polyprenyl_synt"/>
</dbReference>
<dbReference type="eggNOG" id="KOG0776">
    <property type="taxonomic scope" value="Eukaryota"/>
</dbReference>
<keyword evidence="6" id="KW-1185">Reference proteome</keyword>
<evidence type="ECO:0000256" key="1">
    <source>
        <dbReference type="ARBA" id="ARBA00001946"/>
    </source>
</evidence>
<dbReference type="Gene3D" id="1.10.600.10">
    <property type="entry name" value="Farnesyl Diphosphate Synthase"/>
    <property type="match status" value="1"/>
</dbReference>
<dbReference type="AlphaFoldDB" id="A0A1U8AJG4"/>
<gene>
    <name evidence="7" type="primary">LOC104603687</name>
</gene>
<comment type="cofactor">
    <cofactor evidence="1">
        <name>Mg(2+)</name>
        <dbReference type="ChEBI" id="CHEBI:18420"/>
    </cofactor>
</comment>
<dbReference type="Pfam" id="PF00348">
    <property type="entry name" value="polyprenyl_synt"/>
    <property type="match status" value="1"/>
</dbReference>
<keyword evidence="3" id="KW-0479">Metal-binding</keyword>
<comment type="similarity">
    <text evidence="2 5">Belongs to the FPP/GGPP synthase family.</text>
</comment>
<dbReference type="GO" id="GO:0046872">
    <property type="term" value="F:metal ion binding"/>
    <property type="evidence" value="ECO:0007669"/>
    <property type="project" value="UniProtKB-KW"/>
</dbReference>
<dbReference type="FunFam" id="1.10.600.10:FF:000001">
    <property type="entry name" value="Geranylgeranyl diphosphate synthase"/>
    <property type="match status" value="1"/>
</dbReference>
<dbReference type="GO" id="GO:0008299">
    <property type="term" value="P:isoprenoid biosynthetic process"/>
    <property type="evidence" value="ECO:0007669"/>
    <property type="project" value="InterPro"/>
</dbReference>
<evidence type="ECO:0000313" key="6">
    <source>
        <dbReference type="Proteomes" id="UP000189703"/>
    </source>
</evidence>
<dbReference type="PANTHER" id="PTHR43281">
    <property type="entry name" value="FARNESYL DIPHOSPHATE SYNTHASE"/>
    <property type="match status" value="1"/>
</dbReference>
<dbReference type="InParanoid" id="A0A1U8AJG4"/>
<dbReference type="SUPFAM" id="SSF48576">
    <property type="entry name" value="Terpenoid synthases"/>
    <property type="match status" value="1"/>
</dbReference>
<dbReference type="InterPro" id="IPR033749">
    <property type="entry name" value="Polyprenyl_synt_CS"/>
</dbReference>
<dbReference type="KEGG" id="nnu:104603687"/>
<dbReference type="GeneID" id="104603687"/>
<dbReference type="STRING" id="4432.A0A1U8AJG4"/>
<evidence type="ECO:0000256" key="2">
    <source>
        <dbReference type="ARBA" id="ARBA00006706"/>
    </source>
</evidence>
<dbReference type="FunCoup" id="A0A1U8AJG4">
    <property type="interactions" value="19"/>
</dbReference>
<dbReference type="PROSITE" id="PS00723">
    <property type="entry name" value="POLYPRENYL_SYNTHASE_1"/>
    <property type="match status" value="1"/>
</dbReference>
<evidence type="ECO:0000256" key="5">
    <source>
        <dbReference type="RuleBase" id="RU004466"/>
    </source>
</evidence>
<dbReference type="RefSeq" id="XP_010266070.1">
    <property type="nucleotide sequence ID" value="XM_010267768.2"/>
</dbReference>
<protein>
    <submittedName>
        <fullName evidence="7">Heterodimeric geranylgeranyl pyrophosphate synthase small subunit, chloroplastic</fullName>
    </submittedName>
</protein>
<dbReference type="GO" id="GO:0004659">
    <property type="term" value="F:prenyltransferase activity"/>
    <property type="evidence" value="ECO:0000318"/>
    <property type="project" value="GO_Central"/>
</dbReference>
<dbReference type="PANTHER" id="PTHR43281:SF5">
    <property type="entry name" value="HETERODIMERIC GERANYLGERANYL PYROPHOSPHATE SYNTHASE SMALL SUBUNIT, CHLOROPLASTIC"/>
    <property type="match status" value="1"/>
</dbReference>
<name>A0A1U8AJG4_NELNU</name>
<dbReference type="GO" id="GO:0005737">
    <property type="term" value="C:cytoplasm"/>
    <property type="evidence" value="ECO:0007669"/>
    <property type="project" value="UniProtKB-ARBA"/>
</dbReference>
<organism evidence="6 7">
    <name type="scientific">Nelumbo nucifera</name>
    <name type="common">Sacred lotus</name>
    <dbReference type="NCBI Taxonomy" id="4432"/>
    <lineage>
        <taxon>Eukaryota</taxon>
        <taxon>Viridiplantae</taxon>
        <taxon>Streptophyta</taxon>
        <taxon>Embryophyta</taxon>
        <taxon>Tracheophyta</taxon>
        <taxon>Spermatophyta</taxon>
        <taxon>Magnoliopsida</taxon>
        <taxon>Proteales</taxon>
        <taxon>Nelumbonaceae</taxon>
        <taxon>Nelumbo</taxon>
    </lineage>
</organism>
<sequence length="342" mass="37439">MMAFSTVISSSPQLSFPRRPFRCSSSSMLSTPSKQFDLRTYWTTLIGEINQKLDEAIPIAYPERIYEAMRYSVLAKGAKRAPPVMCVAACELFGGHRHAAFPTACALEMVHAASLIHDDLPSMDDDLVRRGRPTNHAVFGVDMAVLAGDALFPLGFEHIVSQTPPELVPETRLLRVIAEIARAVGSTGMAAGQFLDLEGDASVEFVQEKKFGEMAECSAVCGGLLGGAEDEEIERLRKYGRAVGVLYQVVDDVLEAKSKRERGEVWSKRSKSYAGVFGIDRALEWAQELRSKAIAQLDGLERHGDRVTPLYSFVDHAMYRGFVVGGDQTATVVDQDASTSQA</sequence>
<dbReference type="InterPro" id="IPR008949">
    <property type="entry name" value="Isoprenoid_synthase_dom_sf"/>
</dbReference>
<dbReference type="OMA" id="PVMCISA"/>
<keyword evidence="4" id="KW-0460">Magnesium</keyword>
<evidence type="ECO:0000256" key="3">
    <source>
        <dbReference type="ARBA" id="ARBA00022723"/>
    </source>
</evidence>
<dbReference type="Proteomes" id="UP000189703">
    <property type="component" value="Unplaced"/>
</dbReference>
<evidence type="ECO:0000256" key="4">
    <source>
        <dbReference type="ARBA" id="ARBA00022842"/>
    </source>
</evidence>